<keyword evidence="1" id="KW-0378">Hydrolase</keyword>
<dbReference type="EMBL" id="SHKM01000001">
    <property type="protein sequence ID" value="RZT90307.1"/>
    <property type="molecule type" value="Genomic_DNA"/>
</dbReference>
<protein>
    <submittedName>
        <fullName evidence="1">Uri superfamily endonuclease</fullName>
    </submittedName>
</protein>
<dbReference type="Proteomes" id="UP000292136">
    <property type="component" value="Unassembled WGS sequence"/>
</dbReference>
<sequence length="126" mass="13708">MAEMVETVDQAEPPTYQLLIQVAQPVTVTVGRLGPCSFPAGRYVYTGSARRNMAARLARHLSPHKLLHWHIDYLLTAPGVQVVGTRLFDEPECQINCNMPGEALIPGFGSTDCQAGCGSHLKYLGV</sequence>
<evidence type="ECO:0000313" key="1">
    <source>
        <dbReference type="EMBL" id="RZT90307.1"/>
    </source>
</evidence>
<accession>A0ABY0IT85</accession>
<gene>
    <name evidence="1" type="ORF">EV678_1119</name>
</gene>
<dbReference type="RefSeq" id="WP_130458790.1">
    <property type="nucleotide sequence ID" value="NZ_SHKM01000001.1"/>
</dbReference>
<keyword evidence="2" id="KW-1185">Reference proteome</keyword>
<evidence type="ECO:0000313" key="2">
    <source>
        <dbReference type="Proteomes" id="UP000292136"/>
    </source>
</evidence>
<name>A0ABY0IT85_9RHOO</name>
<dbReference type="Pfam" id="PF01986">
    <property type="entry name" value="DUF123"/>
    <property type="match status" value="1"/>
</dbReference>
<dbReference type="PANTHER" id="PTHR37460">
    <property type="entry name" value="ENDONUCLEASE III"/>
    <property type="match status" value="1"/>
</dbReference>
<dbReference type="CDD" id="cd10441">
    <property type="entry name" value="GIY-YIG_COG1833"/>
    <property type="match status" value="1"/>
</dbReference>
<keyword evidence="1" id="KW-0255">Endonuclease</keyword>
<reference evidence="1 2" key="1">
    <citation type="submission" date="2019-02" db="EMBL/GenBank/DDBJ databases">
        <title>Genomic Encyclopedia of Type Strains, Phase IV (KMG-IV): sequencing the most valuable type-strain genomes for metagenomic binning, comparative biology and taxonomic classification.</title>
        <authorList>
            <person name="Goeker M."/>
        </authorList>
    </citation>
    <scope>NUCLEOTIDE SEQUENCE [LARGE SCALE GENOMIC DNA]</scope>
    <source>
        <strain evidence="1 2">DSM 21223</strain>
    </source>
</reference>
<proteinExistence type="predicted"/>
<dbReference type="InterPro" id="IPR002837">
    <property type="entry name" value="DUF123"/>
</dbReference>
<comment type="caution">
    <text evidence="1">The sequence shown here is derived from an EMBL/GenBank/DDBJ whole genome shotgun (WGS) entry which is preliminary data.</text>
</comment>
<dbReference type="GO" id="GO:0004519">
    <property type="term" value="F:endonuclease activity"/>
    <property type="evidence" value="ECO:0007669"/>
    <property type="project" value="UniProtKB-KW"/>
</dbReference>
<dbReference type="PANTHER" id="PTHR37460:SF1">
    <property type="entry name" value="ENDONUCLEASE III"/>
    <property type="match status" value="1"/>
</dbReference>
<organism evidence="1 2">
    <name type="scientific">Azospira oryzae</name>
    <dbReference type="NCBI Taxonomy" id="146939"/>
    <lineage>
        <taxon>Bacteria</taxon>
        <taxon>Pseudomonadati</taxon>
        <taxon>Pseudomonadota</taxon>
        <taxon>Betaproteobacteria</taxon>
        <taxon>Rhodocyclales</taxon>
        <taxon>Rhodocyclaceae</taxon>
        <taxon>Azospira</taxon>
    </lineage>
</organism>
<keyword evidence="1" id="KW-0540">Nuclease</keyword>